<gene>
    <name evidence="2" type="ORF">BE04_37615</name>
</gene>
<evidence type="ECO:0000313" key="3">
    <source>
        <dbReference type="Proteomes" id="UP000075604"/>
    </source>
</evidence>
<evidence type="ECO:0000313" key="2">
    <source>
        <dbReference type="EMBL" id="KYF48510.1"/>
    </source>
</evidence>
<organism evidence="2 3">
    <name type="scientific">Sorangium cellulosum</name>
    <name type="common">Polyangium cellulosum</name>
    <dbReference type="NCBI Taxonomy" id="56"/>
    <lineage>
        <taxon>Bacteria</taxon>
        <taxon>Pseudomonadati</taxon>
        <taxon>Myxococcota</taxon>
        <taxon>Polyangia</taxon>
        <taxon>Polyangiales</taxon>
        <taxon>Polyangiaceae</taxon>
        <taxon>Sorangium</taxon>
    </lineage>
</organism>
<feature type="compositionally biased region" description="Basic and acidic residues" evidence="1">
    <location>
        <begin position="14"/>
        <end position="30"/>
    </location>
</feature>
<sequence length="93" mass="10756">MTATRQYPADDDTWDGRTERPPPNDAIRLDDPSYTRKWLTALREQVDQGLNAAEDATRPVQERVLSRHEARRRIEKATETIYHLLDAAERGLP</sequence>
<proteinExistence type="predicted"/>
<dbReference type="EMBL" id="JELX01004376">
    <property type="protein sequence ID" value="KYF48510.1"/>
    <property type="molecule type" value="Genomic_DNA"/>
</dbReference>
<reference evidence="2 3" key="1">
    <citation type="submission" date="2014-02" db="EMBL/GenBank/DDBJ databases">
        <title>The small core and large imbalanced accessory genome model reveals a collaborative survival strategy of Sorangium cellulosum strains in nature.</title>
        <authorList>
            <person name="Han K."/>
            <person name="Peng R."/>
            <person name="Blom J."/>
            <person name="Li Y.-Z."/>
        </authorList>
    </citation>
    <scope>NUCLEOTIDE SEQUENCE [LARGE SCALE GENOMIC DNA]</scope>
    <source>
        <strain evidence="2 3">So0157-18</strain>
    </source>
</reference>
<evidence type="ECO:0000256" key="1">
    <source>
        <dbReference type="SAM" id="MobiDB-lite"/>
    </source>
</evidence>
<accession>A0A150P0S7</accession>
<dbReference type="AlphaFoldDB" id="A0A150P0S7"/>
<name>A0A150P0S7_SORCE</name>
<dbReference type="Proteomes" id="UP000075604">
    <property type="component" value="Unassembled WGS sequence"/>
</dbReference>
<feature type="region of interest" description="Disordered" evidence="1">
    <location>
        <begin position="1"/>
        <end position="30"/>
    </location>
</feature>
<protein>
    <submittedName>
        <fullName evidence="2">Uncharacterized protein</fullName>
    </submittedName>
</protein>
<comment type="caution">
    <text evidence="2">The sequence shown here is derived from an EMBL/GenBank/DDBJ whole genome shotgun (WGS) entry which is preliminary data.</text>
</comment>